<dbReference type="RefSeq" id="WP_005948052.1">
    <property type="nucleotide sequence ID" value="NZ_CP028103.1"/>
</dbReference>
<feature type="transmembrane region" description="Helical" evidence="1">
    <location>
        <begin position="145"/>
        <end position="167"/>
    </location>
</feature>
<keyword evidence="1" id="KW-0472">Membrane</keyword>
<feature type="transmembrane region" description="Helical" evidence="1">
    <location>
        <begin position="247"/>
        <end position="266"/>
    </location>
</feature>
<gene>
    <name evidence="2" type="ORF">C4N18_10995</name>
</gene>
<feature type="transmembrane region" description="Helical" evidence="1">
    <location>
        <begin position="6"/>
        <end position="32"/>
    </location>
</feature>
<dbReference type="PANTHER" id="PTHR37308">
    <property type="entry name" value="INTEGRAL MEMBRANE PROTEIN"/>
    <property type="match status" value="1"/>
</dbReference>
<feature type="transmembrane region" description="Helical" evidence="1">
    <location>
        <begin position="213"/>
        <end position="235"/>
    </location>
</feature>
<organism evidence="2 3">
    <name type="scientific">Fusobacterium varium ATCC 27725</name>
    <dbReference type="NCBI Taxonomy" id="469618"/>
    <lineage>
        <taxon>Bacteria</taxon>
        <taxon>Fusobacteriati</taxon>
        <taxon>Fusobacteriota</taxon>
        <taxon>Fusobacteriia</taxon>
        <taxon>Fusobacteriales</taxon>
        <taxon>Fusobacteriaceae</taxon>
        <taxon>Fusobacterium</taxon>
    </lineage>
</organism>
<evidence type="ECO:0000313" key="3">
    <source>
        <dbReference type="Proteomes" id="UP000241238"/>
    </source>
</evidence>
<accession>A0ABN5JLK9</accession>
<feature type="transmembrane region" description="Helical" evidence="1">
    <location>
        <begin position="53"/>
        <end position="75"/>
    </location>
</feature>
<feature type="transmembrane region" description="Helical" evidence="1">
    <location>
        <begin position="81"/>
        <end position="101"/>
    </location>
</feature>
<evidence type="ECO:0000256" key="1">
    <source>
        <dbReference type="SAM" id="Phobius"/>
    </source>
</evidence>
<dbReference type="PANTHER" id="PTHR37308:SF1">
    <property type="entry name" value="POLYPRENYL-PHOSPHATE TRANSPORTER"/>
    <property type="match status" value="1"/>
</dbReference>
<keyword evidence="3" id="KW-1185">Reference proteome</keyword>
<protein>
    <submittedName>
        <fullName evidence="2">DUF368 domain-containing protein</fullName>
    </submittedName>
</protein>
<reference evidence="3" key="1">
    <citation type="journal article" date="2018" name="MSphere">
        <title>Fusobacterium Genomics Using MinION and Illumina Sequencing Enables Genome Completion and Correction.</title>
        <authorList>
            <person name="Todd S.M."/>
            <person name="Settlage R.E."/>
            <person name="Lahmers K.K."/>
            <person name="Slade D.J."/>
        </authorList>
    </citation>
    <scope>NUCLEOTIDE SEQUENCE [LARGE SCALE GENOMIC DNA]</scope>
    <source>
        <strain evidence="3">ATCC 27725</strain>
    </source>
</reference>
<dbReference type="GeneID" id="77468520"/>
<dbReference type="EMBL" id="CP028103">
    <property type="protein sequence ID" value="AVQ31712.1"/>
    <property type="molecule type" value="Genomic_DNA"/>
</dbReference>
<sequence length="268" mass="29494">MFKLFFKGIIIGVANIMPGVSGGTLAVILGVYDKLTEAIGNFLTVPFKKKVEYGKFLLQICSGMLIGIILFAKIIEFSFTNYPRSTAAFFSLLILPSIPFIVKGEDKKNKNNITAFIIGAVITLIFVFLDYRFGSKTDTKTLVEVITFSYCIKLFFCGALAAGAMIIPGISGSLLLLMLGEYYNILGFISKFFDGAVHITSYTSLSEIIQNLYIIPIAIFSLGILIGLVVIAKLINMLLSSKHRSATLFFITGIIVVSILQIWVNLYK</sequence>
<dbReference type="Proteomes" id="UP000241238">
    <property type="component" value="Chromosome"/>
</dbReference>
<name>A0ABN5JLK9_FUSVA</name>
<keyword evidence="1" id="KW-0812">Transmembrane</keyword>
<proteinExistence type="predicted"/>
<dbReference type="Pfam" id="PF04018">
    <property type="entry name" value="VCA0040-like"/>
    <property type="match status" value="1"/>
</dbReference>
<feature type="transmembrane region" description="Helical" evidence="1">
    <location>
        <begin position="113"/>
        <end position="133"/>
    </location>
</feature>
<evidence type="ECO:0000313" key="2">
    <source>
        <dbReference type="EMBL" id="AVQ31712.1"/>
    </source>
</evidence>
<dbReference type="InterPro" id="IPR007163">
    <property type="entry name" value="VCA0040-like"/>
</dbReference>
<keyword evidence="1" id="KW-1133">Transmembrane helix</keyword>